<organism evidence="2 3">
    <name type="scientific">candidate division TA06 bacterium</name>
    <dbReference type="NCBI Taxonomy" id="2250710"/>
    <lineage>
        <taxon>Bacteria</taxon>
        <taxon>Bacteria division TA06</taxon>
    </lineage>
</organism>
<keyword evidence="1" id="KW-0732">Signal</keyword>
<feature type="signal peptide" evidence="1">
    <location>
        <begin position="1"/>
        <end position="23"/>
    </location>
</feature>
<accession>A0A933MLB6</accession>
<reference evidence="2" key="1">
    <citation type="submission" date="2020-07" db="EMBL/GenBank/DDBJ databases">
        <title>Huge and variable diversity of episymbiotic CPR bacteria and DPANN archaea in groundwater ecosystems.</title>
        <authorList>
            <person name="He C.Y."/>
            <person name="Keren R."/>
            <person name="Whittaker M."/>
            <person name="Farag I.F."/>
            <person name="Doudna J."/>
            <person name="Cate J.H.D."/>
            <person name="Banfield J.F."/>
        </authorList>
    </citation>
    <scope>NUCLEOTIDE SEQUENCE</scope>
    <source>
        <strain evidence="2">NC_groundwater_1520_Pr4_B-0.1um_53_5</strain>
    </source>
</reference>
<proteinExistence type="predicted"/>
<sequence length="297" mass="31605">MKTIILSAVCIVLAATAVLSMNAGDKAGLFLTLPQGGRPTAMGEAFTGITGDIYCGQWNPAGLADLSSLTMTASLAPTYLDMSYGYLSAALPYRRNTFGLAISYFNYGDLQGWDQNGLNPASFNAMDLGLAMLYARSFPGHKMALGGSLKLLREPIENESATAVMLDAGATKRINRFTLGVSLKNLGSGLKFNSESSGLPVTLSAGGTYYFIDLPLVPAISLDVPFDGHPVISLGAEYSLANYLSLRTGLRTERDQGFASWLRGGFGVNYNGFGVDYAMIPGNELGYTHVVTIGYHK</sequence>
<evidence type="ECO:0000313" key="2">
    <source>
        <dbReference type="EMBL" id="MBI4727311.1"/>
    </source>
</evidence>
<dbReference type="EMBL" id="JACQXR010000116">
    <property type="protein sequence ID" value="MBI4727311.1"/>
    <property type="molecule type" value="Genomic_DNA"/>
</dbReference>
<evidence type="ECO:0000313" key="3">
    <source>
        <dbReference type="Proteomes" id="UP000736328"/>
    </source>
</evidence>
<evidence type="ECO:0000256" key="1">
    <source>
        <dbReference type="SAM" id="SignalP"/>
    </source>
</evidence>
<dbReference type="NCBIfam" id="NF033709">
    <property type="entry name" value="PorV_fam"/>
    <property type="match status" value="1"/>
</dbReference>
<comment type="caution">
    <text evidence="2">The sequence shown here is derived from an EMBL/GenBank/DDBJ whole genome shotgun (WGS) entry which is preliminary data.</text>
</comment>
<dbReference type="AlphaFoldDB" id="A0A933MLB6"/>
<dbReference type="Gene3D" id="2.40.160.60">
    <property type="entry name" value="Outer membrane protein transport protein (OMPP1/FadL/TodX)"/>
    <property type="match status" value="1"/>
</dbReference>
<gene>
    <name evidence="2" type="ORF">HY768_08855</name>
</gene>
<name>A0A933MLB6_UNCT6</name>
<protein>
    <submittedName>
        <fullName evidence="2">PorV/PorQ family protein</fullName>
    </submittedName>
</protein>
<feature type="chain" id="PRO_5036886295" evidence="1">
    <location>
        <begin position="24"/>
        <end position="297"/>
    </location>
</feature>
<dbReference type="Proteomes" id="UP000736328">
    <property type="component" value="Unassembled WGS sequence"/>
</dbReference>